<keyword evidence="2" id="KW-1185">Reference proteome</keyword>
<organism evidence="1 2">
    <name type="scientific">Candidatus Magnetobacterium casense</name>
    <dbReference type="NCBI Taxonomy" id="1455061"/>
    <lineage>
        <taxon>Bacteria</taxon>
        <taxon>Pseudomonadati</taxon>
        <taxon>Nitrospirota</taxon>
        <taxon>Thermodesulfovibrionia</taxon>
        <taxon>Thermodesulfovibrionales</taxon>
        <taxon>Candidatus Magnetobacteriaceae</taxon>
        <taxon>Candidatus Magnetobacterium</taxon>
    </lineage>
</organism>
<proteinExistence type="predicted"/>
<accession>A0ABS6S0H3</accession>
<dbReference type="Proteomes" id="UP001196980">
    <property type="component" value="Unassembled WGS sequence"/>
</dbReference>
<comment type="caution">
    <text evidence="1">The sequence shown here is derived from an EMBL/GenBank/DDBJ whole genome shotgun (WGS) entry which is preliminary data.</text>
</comment>
<evidence type="ECO:0000313" key="1">
    <source>
        <dbReference type="EMBL" id="MBV6342344.1"/>
    </source>
</evidence>
<protein>
    <submittedName>
        <fullName evidence="1">Uncharacterized protein</fullName>
    </submittedName>
</protein>
<evidence type="ECO:0000313" key="2">
    <source>
        <dbReference type="Proteomes" id="UP001196980"/>
    </source>
</evidence>
<gene>
    <name evidence="1" type="ORF">HWQ67_12185</name>
</gene>
<sequence>MKKVFEVGGVFAEVEGDITPEQEKEVKEMLARMDTARVQMGNGFSEVLTEVVKQNPGISPDMLFQIFNLVVADFVDEYHKTMESPKPKIQVIRGGLVQ</sequence>
<dbReference type="RefSeq" id="WP_218252963.1">
    <property type="nucleotide sequence ID" value="NZ_JABXWD010000240.1"/>
</dbReference>
<name>A0ABS6S0H3_9BACT</name>
<reference evidence="1 2" key="1">
    <citation type="journal article" date="2020" name="J Geophys Res Biogeosci">
        <title>Magnetotaxis as an Adaptation to Enable Bacterial Shuttling of Microbial Sulfur and Sulfur Cycling Across Aquatic Oxic#Anoxic Interfaces.</title>
        <authorList>
            <person name="Li J."/>
            <person name="Liu P."/>
            <person name="Wang J."/>
            <person name="Roberts A.P."/>
            <person name="Pan Y."/>
        </authorList>
    </citation>
    <scope>NUCLEOTIDE SEQUENCE [LARGE SCALE GENOMIC DNA]</scope>
    <source>
        <strain evidence="1 2">MYR-1_YQ</strain>
    </source>
</reference>
<dbReference type="EMBL" id="JABXWD010000240">
    <property type="protein sequence ID" value="MBV6342344.1"/>
    <property type="molecule type" value="Genomic_DNA"/>
</dbReference>